<dbReference type="AlphaFoldDB" id="A0A6N8JG18"/>
<evidence type="ECO:0000313" key="2">
    <source>
        <dbReference type="Proteomes" id="UP000468388"/>
    </source>
</evidence>
<dbReference type="OrthoDB" id="5174394at2"/>
<organism evidence="1 2">
    <name type="scientific">Chitinophaga oryziterrae</name>
    <dbReference type="NCBI Taxonomy" id="1031224"/>
    <lineage>
        <taxon>Bacteria</taxon>
        <taxon>Pseudomonadati</taxon>
        <taxon>Bacteroidota</taxon>
        <taxon>Chitinophagia</taxon>
        <taxon>Chitinophagales</taxon>
        <taxon>Chitinophagaceae</taxon>
        <taxon>Chitinophaga</taxon>
    </lineage>
</organism>
<reference evidence="1 2" key="1">
    <citation type="submission" date="2019-12" db="EMBL/GenBank/DDBJ databases">
        <title>The draft genomic sequence of strain Chitinophaga oryziterrae JCM 16595.</title>
        <authorList>
            <person name="Zhang X."/>
        </authorList>
    </citation>
    <scope>NUCLEOTIDE SEQUENCE [LARGE SCALE GENOMIC DNA]</scope>
    <source>
        <strain evidence="1 2">JCM 16595</strain>
    </source>
</reference>
<accession>A0A6N8JG18</accession>
<sequence length="459" mass="52232">MHKATLLSKGEGNYFFGFHDLVAWNSAGDKLLALKIDDMYTPPDPNVTCDIGFIDNAGIFHKLGETYAYNYPQGARQQWIGNTDLFIVNDKVNNEWRSKVYDSVTEECTDILDYPAHVITDDGWAFGLDYARLFRVGGYGYTGLPDAYANDEAPSKSGIIRHHITTREHKMILSVHEVAKFQMNPNLGRCHYFTHLLLNPSQNKLAFLHRYKLKDGGETTRLMTVNTDGSGLRCLASGFLSHFDWQDDQHIAIWGRTGSGVERLRQSFLYKMMPTGLVSKGKKILKKLLYKPKEGVKLNSAFNWLLFKDTDNPQFSLLAKGVIEEDGHPMFCPANRDWMICDTYPDANGIRTLFLFQYSTQMRVDLGTYKMLDQQPDINKSMPFLEGVDKAVLKAFSPQQMAFTRSGLHCDLHPRWKKDGTMVAFDSIHEGSRKIYGFDVTDIISNKASHERQKVYSGL</sequence>
<dbReference type="Proteomes" id="UP000468388">
    <property type="component" value="Unassembled WGS sequence"/>
</dbReference>
<name>A0A6N8JG18_9BACT</name>
<keyword evidence="2" id="KW-1185">Reference proteome</keyword>
<protein>
    <submittedName>
        <fullName evidence="1">Uncharacterized protein</fullName>
    </submittedName>
</protein>
<comment type="caution">
    <text evidence="1">The sequence shown here is derived from an EMBL/GenBank/DDBJ whole genome shotgun (WGS) entry which is preliminary data.</text>
</comment>
<proteinExistence type="predicted"/>
<dbReference type="RefSeq" id="WP_157301867.1">
    <property type="nucleotide sequence ID" value="NZ_BAAAZB010000026.1"/>
</dbReference>
<gene>
    <name evidence="1" type="ORF">GO495_21845</name>
</gene>
<dbReference type="EMBL" id="WRXO01000007">
    <property type="protein sequence ID" value="MVT43256.1"/>
    <property type="molecule type" value="Genomic_DNA"/>
</dbReference>
<evidence type="ECO:0000313" key="1">
    <source>
        <dbReference type="EMBL" id="MVT43256.1"/>
    </source>
</evidence>